<evidence type="ECO:0000313" key="2">
    <source>
        <dbReference type="EMBL" id="WNL30644.1"/>
    </source>
</evidence>
<feature type="domain" description="Carrier" evidence="1">
    <location>
        <begin position="1"/>
        <end position="77"/>
    </location>
</feature>
<organism evidence="2">
    <name type="scientific">Arcobacter sp. AZ-2023</name>
    <dbReference type="NCBI Taxonomy" id="3074453"/>
    <lineage>
        <taxon>Bacteria</taxon>
        <taxon>Pseudomonadati</taxon>
        <taxon>Campylobacterota</taxon>
        <taxon>Epsilonproteobacteria</taxon>
        <taxon>Campylobacterales</taxon>
        <taxon>Arcobacteraceae</taxon>
        <taxon>Arcobacter</taxon>
    </lineage>
</organism>
<sequence length="77" mass="8677">MENVDKRVLKVLKSINSIGNFENSNNFLVDGLVDSLDIIRLITLLETEFEISINALDIVPENFDSINSIIKLINSKN</sequence>
<dbReference type="AlphaFoldDB" id="A0AA96DMR9"/>
<dbReference type="InterPro" id="IPR036736">
    <property type="entry name" value="ACP-like_sf"/>
</dbReference>
<dbReference type="Pfam" id="PF00550">
    <property type="entry name" value="PP-binding"/>
    <property type="match status" value="1"/>
</dbReference>
<name>A0AA96DMR9_9BACT</name>
<dbReference type="PROSITE" id="PS50075">
    <property type="entry name" value="CARRIER"/>
    <property type="match status" value="1"/>
</dbReference>
<protein>
    <submittedName>
        <fullName evidence="2">Acyl carrier protein</fullName>
    </submittedName>
</protein>
<dbReference type="Gene3D" id="1.10.1200.10">
    <property type="entry name" value="ACP-like"/>
    <property type="match status" value="1"/>
</dbReference>
<dbReference type="EMBL" id="CP134854">
    <property type="protein sequence ID" value="WNL30644.1"/>
    <property type="molecule type" value="Genomic_DNA"/>
</dbReference>
<proteinExistence type="predicted"/>
<reference evidence="2" key="1">
    <citation type="submission" date="2023-09" db="EMBL/GenBank/DDBJ databases">
        <title>Arcobacter tbilisiensis sp. nov. isolated from chicken meat in Tbilisi, Georgia.</title>
        <authorList>
            <person name="Matthias R."/>
            <person name="Zautner A.E."/>
        </authorList>
    </citation>
    <scope>NUCLEOTIDE SEQUENCE</scope>
    <source>
        <strain evidence="2">LEO 52</strain>
    </source>
</reference>
<accession>A0AA96DMR9</accession>
<dbReference type="InterPro" id="IPR009081">
    <property type="entry name" value="PP-bd_ACP"/>
</dbReference>
<evidence type="ECO:0000259" key="1">
    <source>
        <dbReference type="PROSITE" id="PS50075"/>
    </source>
</evidence>
<gene>
    <name evidence="2" type="ORF">RMQ68_04440</name>
</gene>
<dbReference type="SUPFAM" id="SSF47336">
    <property type="entry name" value="ACP-like"/>
    <property type="match status" value="1"/>
</dbReference>